<dbReference type="Gene3D" id="2.170.130.10">
    <property type="entry name" value="TonB-dependent receptor, plug domain"/>
    <property type="match status" value="1"/>
</dbReference>
<evidence type="ECO:0000313" key="10">
    <source>
        <dbReference type="EMBL" id="GEO08166.1"/>
    </source>
</evidence>
<dbReference type="SUPFAM" id="SSF56935">
    <property type="entry name" value="Porins"/>
    <property type="match status" value="1"/>
</dbReference>
<keyword evidence="2 7" id="KW-0813">Transport</keyword>
<keyword evidence="6 7" id="KW-0998">Cell outer membrane</keyword>
<dbReference type="AlphaFoldDB" id="A0A512B878"/>
<accession>A0A512B878</accession>
<dbReference type="InterPro" id="IPR008969">
    <property type="entry name" value="CarboxyPept-like_regulatory"/>
</dbReference>
<evidence type="ECO:0000256" key="5">
    <source>
        <dbReference type="ARBA" id="ARBA00023136"/>
    </source>
</evidence>
<dbReference type="Pfam" id="PF07715">
    <property type="entry name" value="Plug"/>
    <property type="match status" value="1"/>
</dbReference>
<evidence type="ECO:0000256" key="7">
    <source>
        <dbReference type="PROSITE-ProRule" id="PRU01360"/>
    </source>
</evidence>
<proteinExistence type="inferred from homology"/>
<evidence type="ECO:0000256" key="6">
    <source>
        <dbReference type="ARBA" id="ARBA00023237"/>
    </source>
</evidence>
<evidence type="ECO:0000256" key="2">
    <source>
        <dbReference type="ARBA" id="ARBA00022448"/>
    </source>
</evidence>
<evidence type="ECO:0000256" key="3">
    <source>
        <dbReference type="ARBA" id="ARBA00022452"/>
    </source>
</evidence>
<evidence type="ECO:0000256" key="8">
    <source>
        <dbReference type="SAM" id="MobiDB-lite"/>
    </source>
</evidence>
<dbReference type="GO" id="GO:0009279">
    <property type="term" value="C:cell outer membrane"/>
    <property type="evidence" value="ECO:0007669"/>
    <property type="project" value="UniProtKB-SubCell"/>
</dbReference>
<dbReference type="EMBL" id="BJYT01000001">
    <property type="protein sequence ID" value="GEO08166.1"/>
    <property type="molecule type" value="Genomic_DNA"/>
</dbReference>
<comment type="caution">
    <text evidence="10">The sequence shown here is derived from an EMBL/GenBank/DDBJ whole genome shotgun (WGS) entry which is preliminary data.</text>
</comment>
<evidence type="ECO:0000256" key="4">
    <source>
        <dbReference type="ARBA" id="ARBA00022692"/>
    </source>
</evidence>
<dbReference type="InterPro" id="IPR036942">
    <property type="entry name" value="Beta-barrel_TonB_sf"/>
</dbReference>
<dbReference type="NCBIfam" id="TIGR04057">
    <property type="entry name" value="SusC_RagA_signa"/>
    <property type="match status" value="1"/>
</dbReference>
<evidence type="ECO:0000313" key="11">
    <source>
        <dbReference type="Proteomes" id="UP000321513"/>
    </source>
</evidence>
<dbReference type="Gene3D" id="2.60.40.1120">
    <property type="entry name" value="Carboxypeptidase-like, regulatory domain"/>
    <property type="match status" value="1"/>
</dbReference>
<dbReference type="InterPro" id="IPR023996">
    <property type="entry name" value="TonB-dep_OMP_SusC/RagA"/>
</dbReference>
<evidence type="ECO:0000259" key="9">
    <source>
        <dbReference type="Pfam" id="PF07715"/>
    </source>
</evidence>
<keyword evidence="4 7" id="KW-0812">Transmembrane</keyword>
<keyword evidence="5 7" id="KW-0472">Membrane</keyword>
<feature type="domain" description="TonB-dependent receptor plug" evidence="9">
    <location>
        <begin position="95"/>
        <end position="200"/>
    </location>
</feature>
<dbReference type="Proteomes" id="UP000321513">
    <property type="component" value="Unassembled WGS sequence"/>
</dbReference>
<dbReference type="InterPro" id="IPR037066">
    <property type="entry name" value="Plug_dom_sf"/>
</dbReference>
<keyword evidence="11" id="KW-1185">Reference proteome</keyword>
<protein>
    <submittedName>
        <fullName evidence="10">SusC/RagA family TonB-linked outer membrane protein</fullName>
    </submittedName>
</protein>
<dbReference type="PROSITE" id="PS52016">
    <property type="entry name" value="TONB_DEPENDENT_REC_3"/>
    <property type="match status" value="1"/>
</dbReference>
<feature type="region of interest" description="Disordered" evidence="8">
    <location>
        <begin position="1"/>
        <end position="21"/>
    </location>
</feature>
<reference evidence="10 11" key="1">
    <citation type="submission" date="2019-07" db="EMBL/GenBank/DDBJ databases">
        <title>Whole genome shotgun sequence of Segetibacter aerophilus NBRC 106135.</title>
        <authorList>
            <person name="Hosoyama A."/>
            <person name="Uohara A."/>
            <person name="Ohji S."/>
            <person name="Ichikawa N."/>
        </authorList>
    </citation>
    <scope>NUCLEOTIDE SEQUENCE [LARGE SCALE GENOMIC DNA]</scope>
    <source>
        <strain evidence="10 11">NBRC 106135</strain>
    </source>
</reference>
<dbReference type="Gene3D" id="2.40.170.20">
    <property type="entry name" value="TonB-dependent receptor, beta-barrel domain"/>
    <property type="match status" value="1"/>
</dbReference>
<dbReference type="InterPro" id="IPR023997">
    <property type="entry name" value="TonB-dep_OMP_SusC/RagA_CS"/>
</dbReference>
<dbReference type="InterPro" id="IPR012910">
    <property type="entry name" value="Plug_dom"/>
</dbReference>
<sequence length="980" mass="106066">MARQAPVTGTVTGAGGTPVNAASVTVKGTSRGTSTNAAGKFTITVAPSDTLVVTAVGFQNLEVPVGTQTDLTVSLAASNRELEQVIVVGYGTQRRRDLTGSVASVSGSELSRQPVLTATQAVQGKVAGVQVISSGDPNALPVIRIRGTGTMLAGANPLYVVDGVISDDIRNINSADITSMDILKDASATAIYGMRAANGVILITTKRGRAGKMVVSYDATLGVKEATKLVNMAGAKQYAGYVNEASVYYGSGDSIVTAATLASGGNTDWYNEILKKGFFQNHNVSVAGGSDKVNYFLSAGYLSDEGIIRTNDFKRLTIRNNNDYKITNNFKISTLLSYSRSTVRNVDLGAFNVAYRAAPYVIAKQNGKYGNTSLSNNVGNPILDQDKNDNSGKGDRFQGNVVGEYKPITWLTLRSSFGVDKNNFRSISYGYKYANVGPDNVFLTSGSNQLRDKSSLTVTESEGNRWVWDNTATAAKRFGDHNLTLLAGITAEDIRTRSIGGSRVDVPQDKDQWYLNAGSTIGARNFNDGDRSTRNSYLSRLNYNYKDKYFLTGTIRADASSRLPANNRWGYFPSVGAGWVLSNEGFMGDQKTFNNLKLRASYGKVGNDGIPSNLFVPLATVNLPYFFNGQEVLNLRLEELADPSLKWEVTREVNVGLDFSLIKNRLSGTVDFYDRKTSDALVRINIPAILGDPNNEYITNAATFTNKGVEVALNWQDRIGSDWRYNLGVNLAYNRNRIEKLNGGQALSSGSVGGQGFTTKSDNGQPIGSFFLWEVEGIFQTEAEVASSAQPGAKPGDLRYRDINKDKVINADDRVYQGSYQPNITYGINGGLSFKALDLSFGGYGTGGGKIYNGKKAARGDFRDNIETSVVNNRWTPGNTNTNVPRANLNELPASTYFLEKGDFFRINNLTVGYTLPRRLLDKFSMQSLRVFATAQNLATFTSYSGFTPEINNGGTLDGGIELAIYPTTRTFAFGVNVGF</sequence>
<evidence type="ECO:0000256" key="1">
    <source>
        <dbReference type="ARBA" id="ARBA00004571"/>
    </source>
</evidence>
<comment type="similarity">
    <text evidence="7">Belongs to the TonB-dependent receptor family.</text>
</comment>
<gene>
    <name evidence="10" type="ORF">SAE01_06620</name>
</gene>
<name>A0A512B878_9BACT</name>
<dbReference type="Pfam" id="PF13715">
    <property type="entry name" value="CarbopepD_reg_2"/>
    <property type="match status" value="1"/>
</dbReference>
<dbReference type="InterPro" id="IPR039426">
    <property type="entry name" value="TonB-dep_rcpt-like"/>
</dbReference>
<organism evidence="10 11">
    <name type="scientific">Segetibacter aerophilus</name>
    <dbReference type="NCBI Taxonomy" id="670293"/>
    <lineage>
        <taxon>Bacteria</taxon>
        <taxon>Pseudomonadati</taxon>
        <taxon>Bacteroidota</taxon>
        <taxon>Chitinophagia</taxon>
        <taxon>Chitinophagales</taxon>
        <taxon>Chitinophagaceae</taxon>
        <taxon>Segetibacter</taxon>
    </lineage>
</organism>
<dbReference type="NCBIfam" id="TIGR04056">
    <property type="entry name" value="OMP_RagA_SusC"/>
    <property type="match status" value="1"/>
</dbReference>
<dbReference type="SUPFAM" id="SSF49464">
    <property type="entry name" value="Carboxypeptidase regulatory domain-like"/>
    <property type="match status" value="1"/>
</dbReference>
<comment type="subcellular location">
    <subcellularLocation>
        <location evidence="1 7">Cell outer membrane</location>
        <topology evidence="1 7">Multi-pass membrane protein</topology>
    </subcellularLocation>
</comment>
<keyword evidence="3 7" id="KW-1134">Transmembrane beta strand</keyword>